<comment type="caution">
    <text evidence="2">The sequence shown here is derived from an EMBL/GenBank/DDBJ whole genome shotgun (WGS) entry which is preliminary data.</text>
</comment>
<evidence type="ECO:0000259" key="1">
    <source>
        <dbReference type="Pfam" id="PF01738"/>
    </source>
</evidence>
<dbReference type="AlphaFoldDB" id="A0A918UK10"/>
<keyword evidence="2" id="KW-0378">Hydrolase</keyword>
<reference evidence="2" key="2">
    <citation type="submission" date="2020-09" db="EMBL/GenBank/DDBJ databases">
        <authorList>
            <person name="Sun Q."/>
            <person name="Kim S."/>
        </authorList>
    </citation>
    <scope>NUCLEOTIDE SEQUENCE</scope>
    <source>
        <strain evidence="2">KCTC 32255</strain>
    </source>
</reference>
<evidence type="ECO:0000313" key="2">
    <source>
        <dbReference type="EMBL" id="GGZ16100.1"/>
    </source>
</evidence>
<dbReference type="PANTHER" id="PTHR46623:SF10">
    <property type="entry name" value="CARBOXYMETHYLENEBUTENOLIDASE HOMOLOG"/>
    <property type="match status" value="1"/>
</dbReference>
<organism evidence="2 3">
    <name type="scientific">Novosphingobium colocasiae</name>
    <dbReference type="NCBI Taxonomy" id="1256513"/>
    <lineage>
        <taxon>Bacteria</taxon>
        <taxon>Pseudomonadati</taxon>
        <taxon>Pseudomonadota</taxon>
        <taxon>Alphaproteobacteria</taxon>
        <taxon>Sphingomonadales</taxon>
        <taxon>Sphingomonadaceae</taxon>
        <taxon>Novosphingobium</taxon>
    </lineage>
</organism>
<name>A0A918UK10_9SPHN</name>
<dbReference type="SUPFAM" id="SSF53474">
    <property type="entry name" value="alpha/beta-Hydrolases"/>
    <property type="match status" value="1"/>
</dbReference>
<dbReference type="RefSeq" id="WP_189622450.1">
    <property type="nucleotide sequence ID" value="NZ_BMZA01000025.1"/>
</dbReference>
<feature type="domain" description="Dienelactone hydrolase" evidence="1">
    <location>
        <begin position="15"/>
        <end position="242"/>
    </location>
</feature>
<gene>
    <name evidence="2" type="ORF">GCM10011614_33600</name>
</gene>
<dbReference type="PANTHER" id="PTHR46623">
    <property type="entry name" value="CARBOXYMETHYLENEBUTENOLIDASE-RELATED"/>
    <property type="match status" value="1"/>
</dbReference>
<evidence type="ECO:0000313" key="3">
    <source>
        <dbReference type="Proteomes" id="UP000648075"/>
    </source>
</evidence>
<dbReference type="InterPro" id="IPR029058">
    <property type="entry name" value="AB_hydrolase_fold"/>
</dbReference>
<sequence length="246" mass="27137">MIETEINIRTADGEMETFIVYPEREGPHPVVIFLMDAAGIRDELRLMASRLATAGYYVMLPNLYYRGGAKEIGPFPSLDDEEAMAPIWGYIATATRSAVMADCEALLAHARTAPEAANGPVGIMGYCLTGPYALVAAGYFAGKVAAAASIYGVAVVTDQPDSPHVTAQAGNAELYAAFSEIDDFVPSEEYETMRTYFAANDVRGEVELYRGVEHGFAFPERHCYDRSSAERHWERLHALFRRNLYN</sequence>
<dbReference type="EMBL" id="BMZA01000025">
    <property type="protein sequence ID" value="GGZ16100.1"/>
    <property type="molecule type" value="Genomic_DNA"/>
</dbReference>
<protein>
    <submittedName>
        <fullName evidence="2">Hydrolase</fullName>
    </submittedName>
</protein>
<dbReference type="Pfam" id="PF01738">
    <property type="entry name" value="DLH"/>
    <property type="match status" value="1"/>
</dbReference>
<reference evidence="2" key="1">
    <citation type="journal article" date="2014" name="Int. J. Syst. Evol. Microbiol.">
        <title>Complete genome sequence of Corynebacterium casei LMG S-19264T (=DSM 44701T), isolated from a smear-ripened cheese.</title>
        <authorList>
            <consortium name="US DOE Joint Genome Institute (JGI-PGF)"/>
            <person name="Walter F."/>
            <person name="Albersmeier A."/>
            <person name="Kalinowski J."/>
            <person name="Ruckert C."/>
        </authorList>
    </citation>
    <scope>NUCLEOTIDE SEQUENCE</scope>
    <source>
        <strain evidence="2">KCTC 32255</strain>
    </source>
</reference>
<dbReference type="GO" id="GO:0016787">
    <property type="term" value="F:hydrolase activity"/>
    <property type="evidence" value="ECO:0007669"/>
    <property type="project" value="UniProtKB-KW"/>
</dbReference>
<accession>A0A918UK10</accession>
<keyword evidence="3" id="KW-1185">Reference proteome</keyword>
<dbReference type="Gene3D" id="3.40.50.1820">
    <property type="entry name" value="alpha/beta hydrolase"/>
    <property type="match status" value="1"/>
</dbReference>
<proteinExistence type="predicted"/>
<dbReference type="InterPro" id="IPR051049">
    <property type="entry name" value="Dienelactone_hydrolase-like"/>
</dbReference>
<dbReference type="InterPro" id="IPR002925">
    <property type="entry name" value="Dienelactn_hydro"/>
</dbReference>
<dbReference type="Proteomes" id="UP000648075">
    <property type="component" value="Unassembled WGS sequence"/>
</dbReference>